<dbReference type="AlphaFoldDB" id="A0A7K1GMZ5"/>
<accession>A0A7K1GMZ5</accession>
<proteinExistence type="predicted"/>
<evidence type="ECO:0000313" key="3">
    <source>
        <dbReference type="Proteomes" id="UP000488936"/>
    </source>
</evidence>
<gene>
    <name evidence="2" type="ORF">GJV77_08270</name>
</gene>
<name>A0A7K1GMZ5_9FLAO</name>
<dbReference type="EMBL" id="WMJY01000016">
    <property type="protein sequence ID" value="MTH29909.1"/>
    <property type="molecule type" value="Genomic_DNA"/>
</dbReference>
<comment type="caution">
    <text evidence="2">The sequence shown here is derived from an EMBL/GenBank/DDBJ whole genome shotgun (WGS) entry which is preliminary data.</text>
</comment>
<keyword evidence="1" id="KW-0732">Signal</keyword>
<evidence type="ECO:0008006" key="4">
    <source>
        <dbReference type="Google" id="ProtNLM"/>
    </source>
</evidence>
<dbReference type="RefSeq" id="WP_155035902.1">
    <property type="nucleotide sequence ID" value="NZ_JBHTIG010000053.1"/>
</dbReference>
<reference evidence="2 3" key="1">
    <citation type="journal article" date="2006" name="Int. J. Syst. Evol. Microbiol.">
        <title>Myroides pelagicus sp. nov., isolated from seawater in Thailand.</title>
        <authorList>
            <person name="Yoon J."/>
            <person name="Maneerat S."/>
            <person name="Kawai F."/>
            <person name="Yokota A."/>
        </authorList>
    </citation>
    <scope>NUCLEOTIDE SEQUENCE [LARGE SCALE GENOMIC DNA]</scope>
    <source>
        <strain evidence="2 3">SM1T</strain>
    </source>
</reference>
<sequence>MFRVLSISLLVLLPVLAQAQPYRMSIEDQQQIKTISDRVLPYLLRIEQTLDQNAVQLKQGQIDLLNPAIDELVKQGLNKATLENRIRVKGIVCLLCYKEQWQDQLAQREVLLQKQSDSCDSIKANQCRLSPFHLRR</sequence>
<organism evidence="2 3">
    <name type="scientific">Myroides pelagicus</name>
    <dbReference type="NCBI Taxonomy" id="270914"/>
    <lineage>
        <taxon>Bacteria</taxon>
        <taxon>Pseudomonadati</taxon>
        <taxon>Bacteroidota</taxon>
        <taxon>Flavobacteriia</taxon>
        <taxon>Flavobacteriales</taxon>
        <taxon>Flavobacteriaceae</taxon>
        <taxon>Myroides</taxon>
    </lineage>
</organism>
<feature type="chain" id="PRO_5029757772" description="DUF3347 domain-containing protein" evidence="1">
    <location>
        <begin position="20"/>
        <end position="136"/>
    </location>
</feature>
<dbReference type="OrthoDB" id="1454073at2"/>
<keyword evidence="3" id="KW-1185">Reference proteome</keyword>
<feature type="signal peptide" evidence="1">
    <location>
        <begin position="1"/>
        <end position="19"/>
    </location>
</feature>
<evidence type="ECO:0000256" key="1">
    <source>
        <dbReference type="SAM" id="SignalP"/>
    </source>
</evidence>
<evidence type="ECO:0000313" key="2">
    <source>
        <dbReference type="EMBL" id="MTH29909.1"/>
    </source>
</evidence>
<dbReference type="Proteomes" id="UP000488936">
    <property type="component" value="Unassembled WGS sequence"/>
</dbReference>
<protein>
    <recommendedName>
        <fullName evidence="4">DUF3347 domain-containing protein</fullName>
    </recommendedName>
</protein>